<keyword evidence="7" id="KW-1185">Reference proteome</keyword>
<accession>A0A3R8JLW6</accession>
<dbReference type="PROSITE" id="PS50110">
    <property type="entry name" value="RESPONSE_REGULATORY"/>
    <property type="match status" value="1"/>
</dbReference>
<evidence type="ECO:0000313" key="7">
    <source>
        <dbReference type="Proteomes" id="UP000274920"/>
    </source>
</evidence>
<comment type="caution">
    <text evidence="6">The sequence shown here is derived from an EMBL/GenBank/DDBJ whole genome shotgun (WGS) entry which is preliminary data.</text>
</comment>
<evidence type="ECO:0000256" key="2">
    <source>
        <dbReference type="ARBA" id="ARBA00024867"/>
    </source>
</evidence>
<dbReference type="GO" id="GO:0000156">
    <property type="term" value="F:phosphorelay response regulator activity"/>
    <property type="evidence" value="ECO:0007669"/>
    <property type="project" value="InterPro"/>
</dbReference>
<dbReference type="InterPro" id="IPR046947">
    <property type="entry name" value="LytR-like"/>
</dbReference>
<dbReference type="SMART" id="SM00850">
    <property type="entry name" value="LytTR"/>
    <property type="match status" value="1"/>
</dbReference>
<dbReference type="PANTHER" id="PTHR37299">
    <property type="entry name" value="TRANSCRIPTIONAL REGULATOR-RELATED"/>
    <property type="match status" value="1"/>
</dbReference>
<dbReference type="EMBL" id="RHJS01000002">
    <property type="protein sequence ID" value="RRK31835.1"/>
    <property type="molecule type" value="Genomic_DNA"/>
</dbReference>
<feature type="domain" description="HTH LytTR-type" evidence="5">
    <location>
        <begin position="150"/>
        <end position="249"/>
    </location>
</feature>
<keyword evidence="6" id="KW-0238">DNA-binding</keyword>
<evidence type="ECO:0000256" key="1">
    <source>
        <dbReference type="ARBA" id="ARBA00018672"/>
    </source>
</evidence>
<reference evidence="6" key="1">
    <citation type="submission" date="2018-10" db="EMBL/GenBank/DDBJ databases">
        <title>Schaedlerella arabinophila gen. nov. sp. nov., isolated from the mouse intestinal tract and comparative analysis with the genome of the closely related altered Schaedler flora strain ASF502.</title>
        <authorList>
            <person name="Miyake S."/>
            <person name="Soh M."/>
            <person name="Seedorf H."/>
        </authorList>
    </citation>
    <scope>NUCLEOTIDE SEQUENCE [LARGE SCALE GENOMIC DNA]</scope>
    <source>
        <strain evidence="6">DSM 106076</strain>
    </source>
</reference>
<dbReference type="InterPro" id="IPR007492">
    <property type="entry name" value="LytTR_DNA-bd_dom"/>
</dbReference>
<dbReference type="PANTHER" id="PTHR37299:SF1">
    <property type="entry name" value="STAGE 0 SPORULATION PROTEIN A HOMOLOG"/>
    <property type="match status" value="1"/>
</dbReference>
<dbReference type="Pfam" id="PF00072">
    <property type="entry name" value="Response_reg"/>
    <property type="match status" value="1"/>
</dbReference>
<dbReference type="InterPro" id="IPR011006">
    <property type="entry name" value="CheY-like_superfamily"/>
</dbReference>
<dbReference type="PROSITE" id="PS50930">
    <property type="entry name" value="HTH_LYTTR"/>
    <property type="match status" value="1"/>
</dbReference>
<protein>
    <recommendedName>
        <fullName evidence="1">Stage 0 sporulation protein A homolog</fullName>
    </recommendedName>
</protein>
<dbReference type="GO" id="GO:0003677">
    <property type="term" value="F:DNA binding"/>
    <property type="evidence" value="ECO:0007669"/>
    <property type="project" value="UniProtKB-KW"/>
</dbReference>
<dbReference type="SUPFAM" id="SSF52172">
    <property type="entry name" value="CheY-like"/>
    <property type="match status" value="1"/>
</dbReference>
<name>A0A3R8JLW6_9FIRM</name>
<evidence type="ECO:0000256" key="3">
    <source>
        <dbReference type="PROSITE-ProRule" id="PRU00169"/>
    </source>
</evidence>
<feature type="modified residue" description="4-aspartylphosphate" evidence="3">
    <location>
        <position position="76"/>
    </location>
</feature>
<feature type="domain" description="Response regulatory" evidence="4">
    <location>
        <begin position="22"/>
        <end position="139"/>
    </location>
</feature>
<organism evidence="6 7">
    <name type="scientific">Schaedlerella arabinosiphila</name>
    <dbReference type="NCBI Taxonomy" id="2044587"/>
    <lineage>
        <taxon>Bacteria</taxon>
        <taxon>Bacillati</taxon>
        <taxon>Bacillota</taxon>
        <taxon>Clostridia</taxon>
        <taxon>Lachnospirales</taxon>
        <taxon>Lachnospiraceae</taxon>
        <taxon>Schaedlerella</taxon>
    </lineage>
</organism>
<dbReference type="Proteomes" id="UP000274920">
    <property type="component" value="Unassembled WGS sequence"/>
</dbReference>
<dbReference type="InterPro" id="IPR001789">
    <property type="entry name" value="Sig_transdc_resp-reg_receiver"/>
</dbReference>
<proteinExistence type="predicted"/>
<evidence type="ECO:0000313" key="6">
    <source>
        <dbReference type="EMBL" id="RRK31835.1"/>
    </source>
</evidence>
<sequence length="256" mass="30136">MGLFFYPISVILLRNVVMKMIKFAICDDEPVMAQEITNQLSQYMQEKGLTSYCVNSFSNGRSLLENGCDFDVIFLDIQMEYLNGMETAKMLRQRKNHSILIFVTVLKEYVFDAFEVEAFDYLIKPLDSGHFKRTMDRVIISLQSKEAKSIVIQRGTSCEVILLEQILYCEVQGRKIYIHKNDGKIVDYYDKLEDMEQRLDRRFFRCHRSYLVNLEYVRGCNAGQVMLSQGDKIPVSRLRERDLTQALLRYMKERDF</sequence>
<dbReference type="SMART" id="SM00448">
    <property type="entry name" value="REC"/>
    <property type="match status" value="1"/>
</dbReference>
<keyword evidence="3" id="KW-0597">Phosphoprotein</keyword>
<evidence type="ECO:0000259" key="5">
    <source>
        <dbReference type="PROSITE" id="PS50930"/>
    </source>
</evidence>
<gene>
    <name evidence="6" type="ORF">EBB54_10985</name>
</gene>
<dbReference type="Gene3D" id="3.40.50.2300">
    <property type="match status" value="1"/>
</dbReference>
<dbReference type="AlphaFoldDB" id="A0A3R8JLW6"/>
<dbReference type="Gene3D" id="2.40.50.1020">
    <property type="entry name" value="LytTr DNA-binding domain"/>
    <property type="match status" value="1"/>
</dbReference>
<dbReference type="Pfam" id="PF04397">
    <property type="entry name" value="LytTR"/>
    <property type="match status" value="1"/>
</dbReference>
<evidence type="ECO:0000259" key="4">
    <source>
        <dbReference type="PROSITE" id="PS50110"/>
    </source>
</evidence>
<comment type="function">
    <text evidence="2">May play the central regulatory role in sporulation. It may be an element of the effector pathway responsible for the activation of sporulation genes in response to nutritional stress. Spo0A may act in concert with spo0H (a sigma factor) to control the expression of some genes that are critical to the sporulation process.</text>
</comment>